<reference evidence="1 2" key="1">
    <citation type="submission" date="2021-01" db="EMBL/GenBank/DDBJ databases">
        <title>Genomic Encyclopedia of Type Strains, Phase IV (KMG-IV): sequencing the most valuable type-strain genomes for metagenomic binning, comparative biology and taxonomic classification.</title>
        <authorList>
            <person name="Goeker M."/>
        </authorList>
    </citation>
    <scope>NUCLEOTIDE SEQUENCE [LARGE SCALE GENOMIC DNA]</scope>
    <source>
        <strain evidence="1 2">DSM 23711</strain>
    </source>
</reference>
<accession>A0ABS2N3I7</accession>
<gene>
    <name evidence="1" type="ORF">JOC48_003228</name>
</gene>
<organism evidence="1 2">
    <name type="scientific">Aquibacillus albus</name>
    <dbReference type="NCBI Taxonomy" id="1168171"/>
    <lineage>
        <taxon>Bacteria</taxon>
        <taxon>Bacillati</taxon>
        <taxon>Bacillota</taxon>
        <taxon>Bacilli</taxon>
        <taxon>Bacillales</taxon>
        <taxon>Bacillaceae</taxon>
        <taxon>Aquibacillus</taxon>
    </lineage>
</organism>
<proteinExistence type="predicted"/>
<keyword evidence="2" id="KW-1185">Reference proteome</keyword>
<name>A0ABS2N3I7_9BACI</name>
<sequence>MLLDTKDTIHFTDFSFIKYCTDKYGINRGIYNTIDAWFYKEGITNIIQRRVSILSFLKFVNEESVVKKNRRKFGPGGLTKQLQVYSTLTSKKR</sequence>
<dbReference type="RefSeq" id="WP_204501288.1">
    <property type="nucleotide sequence ID" value="NZ_JAFBDR010000020.1"/>
</dbReference>
<evidence type="ECO:0000313" key="1">
    <source>
        <dbReference type="EMBL" id="MBM7572697.1"/>
    </source>
</evidence>
<protein>
    <submittedName>
        <fullName evidence="1">Uncharacterized protein</fullName>
    </submittedName>
</protein>
<evidence type="ECO:0000313" key="2">
    <source>
        <dbReference type="Proteomes" id="UP001296943"/>
    </source>
</evidence>
<comment type="caution">
    <text evidence="1">The sequence shown here is derived from an EMBL/GenBank/DDBJ whole genome shotgun (WGS) entry which is preliminary data.</text>
</comment>
<dbReference type="Proteomes" id="UP001296943">
    <property type="component" value="Unassembled WGS sequence"/>
</dbReference>
<dbReference type="EMBL" id="JAFBDR010000020">
    <property type="protein sequence ID" value="MBM7572697.1"/>
    <property type="molecule type" value="Genomic_DNA"/>
</dbReference>